<dbReference type="InterPro" id="IPR050791">
    <property type="entry name" value="Aldo-Keto_reductase"/>
</dbReference>
<protein>
    <submittedName>
        <fullName evidence="3">Aldo/keto reductase</fullName>
    </submittedName>
</protein>
<reference evidence="3 4" key="1">
    <citation type="journal article" date="2014" name="ISME J.">
        <title>Candidatus Competibacter-lineage genomes retrieved from metagenomes reveal functional metabolic diversity.</title>
        <authorList>
            <person name="McIlroy S.J."/>
            <person name="Albertsen M."/>
            <person name="Andresen E.K."/>
            <person name="Saunders A.M."/>
            <person name="Kristiansen R."/>
            <person name="Stokholm-Bjerregaard M."/>
            <person name="Nielsen K.L."/>
            <person name="Nielsen P.H."/>
        </authorList>
    </citation>
    <scope>NUCLEOTIDE SEQUENCE [LARGE SCALE GENOMIC DNA]</scope>
    <source>
        <strain evidence="3 4">Run_B_J11</strain>
    </source>
</reference>
<dbReference type="SUPFAM" id="SSF51430">
    <property type="entry name" value="NAD(P)-linked oxidoreductase"/>
    <property type="match status" value="1"/>
</dbReference>
<keyword evidence="1" id="KW-0560">Oxidoreductase</keyword>
<dbReference type="InterPro" id="IPR020471">
    <property type="entry name" value="AKR"/>
</dbReference>
<evidence type="ECO:0000259" key="2">
    <source>
        <dbReference type="Pfam" id="PF00248"/>
    </source>
</evidence>
<comment type="caution">
    <text evidence="3">The sequence shown here is derived from an EMBL/GenBank/DDBJ whole genome shotgun (WGS) entry which is preliminary data.</text>
</comment>
<dbReference type="CDD" id="cd19088">
    <property type="entry name" value="AKR_AKR13B1"/>
    <property type="match status" value="1"/>
</dbReference>
<evidence type="ECO:0000313" key="3">
    <source>
        <dbReference type="EMBL" id="CDH46499.1"/>
    </source>
</evidence>
<name>A0A7U7GE82_9GAMM</name>
<dbReference type="Pfam" id="PF00248">
    <property type="entry name" value="Aldo_ket_red"/>
    <property type="match status" value="1"/>
</dbReference>
<evidence type="ECO:0000256" key="1">
    <source>
        <dbReference type="ARBA" id="ARBA00023002"/>
    </source>
</evidence>
<dbReference type="GO" id="GO:0005737">
    <property type="term" value="C:cytoplasm"/>
    <property type="evidence" value="ECO:0007669"/>
    <property type="project" value="TreeGrafter"/>
</dbReference>
<gene>
    <name evidence="3" type="ORF">BN874_470006</name>
</gene>
<dbReference type="Gene3D" id="3.20.20.100">
    <property type="entry name" value="NADP-dependent oxidoreductase domain"/>
    <property type="match status" value="1"/>
</dbReference>
<evidence type="ECO:0000313" key="4">
    <source>
        <dbReference type="Proteomes" id="UP000019184"/>
    </source>
</evidence>
<keyword evidence="4" id="KW-1185">Reference proteome</keyword>
<dbReference type="InterPro" id="IPR036812">
    <property type="entry name" value="NAD(P)_OxRdtase_dom_sf"/>
</dbReference>
<sequence length="288" mass="31470">MLQRELNSTGLKFKAIGLGAMPLSISGRPDEAQAFAVIEAFIAGGGDFIDTANVYCLDDDDIGHNERLIQQALSQLGIGERVMVATKGGLRRPGGAWVVDGDPNGLRLSCERSLQALKTDCIGLYQLHAVDPKLDFRHSLEALIKLQEEGKIRYIGLSNVSPAQLEQALSLALIASVQNRCNLFDKRDFRNGLIDFCQARRITYIPYSPVGGGHSHIRLAQEPLLLQLAAQYEATPQRIALAWLLHKGQHILPIPGASKVASIRDSLQATHLTLSPEDIAALDRLPDR</sequence>
<dbReference type="InterPro" id="IPR023210">
    <property type="entry name" value="NADP_OxRdtase_dom"/>
</dbReference>
<dbReference type="RefSeq" id="WP_034435184.1">
    <property type="nucleotide sequence ID" value="NZ_CBTK010000262.1"/>
</dbReference>
<accession>A0A7U7GE82</accession>
<dbReference type="OrthoDB" id="9772407at2"/>
<proteinExistence type="predicted"/>
<dbReference type="PRINTS" id="PR00069">
    <property type="entry name" value="ALDKETRDTASE"/>
</dbReference>
<dbReference type="Proteomes" id="UP000019184">
    <property type="component" value="Unassembled WGS sequence"/>
</dbReference>
<dbReference type="EMBL" id="CBTK010000262">
    <property type="protein sequence ID" value="CDH46499.1"/>
    <property type="molecule type" value="Genomic_DNA"/>
</dbReference>
<dbReference type="PANTHER" id="PTHR43625:SF40">
    <property type="entry name" value="ALDO-KETO REDUCTASE YAKC [NADP(+)]"/>
    <property type="match status" value="1"/>
</dbReference>
<organism evidence="3 4">
    <name type="scientific">Candidatus Contendobacter odensis Run_B_J11</name>
    <dbReference type="NCBI Taxonomy" id="1400861"/>
    <lineage>
        <taxon>Bacteria</taxon>
        <taxon>Pseudomonadati</taxon>
        <taxon>Pseudomonadota</taxon>
        <taxon>Gammaproteobacteria</taxon>
        <taxon>Candidatus Competibacteraceae</taxon>
        <taxon>Candidatus Contendibacter</taxon>
    </lineage>
</organism>
<feature type="domain" description="NADP-dependent oxidoreductase" evidence="2">
    <location>
        <begin position="15"/>
        <end position="285"/>
    </location>
</feature>
<dbReference type="PANTHER" id="PTHR43625">
    <property type="entry name" value="AFLATOXIN B1 ALDEHYDE REDUCTASE"/>
    <property type="match status" value="1"/>
</dbReference>
<dbReference type="AlphaFoldDB" id="A0A7U7GE82"/>
<dbReference type="GO" id="GO:0016491">
    <property type="term" value="F:oxidoreductase activity"/>
    <property type="evidence" value="ECO:0007669"/>
    <property type="project" value="UniProtKB-KW"/>
</dbReference>